<protein>
    <submittedName>
        <fullName evidence="4">Thioesterase</fullName>
    </submittedName>
</protein>
<dbReference type="InterPro" id="IPR003736">
    <property type="entry name" value="PAAI_dom"/>
</dbReference>
<dbReference type="InterPro" id="IPR039298">
    <property type="entry name" value="ACOT13"/>
</dbReference>
<reference evidence="4" key="1">
    <citation type="journal article" date="2017" name="Front. Microbiol.">
        <title>Streptomyces argillaceus involved in the biosynthesis of pyridine and piperidine alkaloids argimycins P.</title>
        <authorList>
            <person name="Ye S."/>
            <person name="Molloy B."/>
            <person name="Brana A.F."/>
            <person name="Zabala D."/>
            <person name="Olano C."/>
            <person name="Cortes J."/>
            <person name="Moris F."/>
            <person name="Salas J.A."/>
            <person name="Mendez C."/>
        </authorList>
    </citation>
    <scope>NUCLEOTIDE SEQUENCE</scope>
    <source>
        <strain evidence="4">ATCC 12956</strain>
    </source>
</reference>
<dbReference type="Gene3D" id="3.10.129.10">
    <property type="entry name" value="Hotdog Thioesterase"/>
    <property type="match status" value="1"/>
</dbReference>
<evidence type="ECO:0000256" key="2">
    <source>
        <dbReference type="ARBA" id="ARBA00022801"/>
    </source>
</evidence>
<dbReference type="InterPro" id="IPR029069">
    <property type="entry name" value="HotDog_dom_sf"/>
</dbReference>
<evidence type="ECO:0000259" key="3">
    <source>
        <dbReference type="Pfam" id="PF03061"/>
    </source>
</evidence>
<dbReference type="GO" id="GO:0047617">
    <property type="term" value="F:fatty acyl-CoA hydrolase activity"/>
    <property type="evidence" value="ECO:0007669"/>
    <property type="project" value="InterPro"/>
</dbReference>
<accession>A0A1M4NDF0</accession>
<keyword evidence="2" id="KW-0378">Hydrolase</keyword>
<comment type="similarity">
    <text evidence="1">Belongs to the thioesterase PaaI family.</text>
</comment>
<dbReference type="PANTHER" id="PTHR21660:SF1">
    <property type="entry name" value="ACYL-COENZYME A THIOESTERASE 13"/>
    <property type="match status" value="1"/>
</dbReference>
<dbReference type="InterPro" id="IPR006683">
    <property type="entry name" value="Thioestr_dom"/>
</dbReference>
<dbReference type="AlphaFoldDB" id="A0A1M4NDF0"/>
<dbReference type="CDD" id="cd03443">
    <property type="entry name" value="PaaI_thioesterase"/>
    <property type="match status" value="1"/>
</dbReference>
<organism evidence="4">
    <name type="scientific">Streptomyces argillaceus</name>
    <dbReference type="NCBI Taxonomy" id="41951"/>
    <lineage>
        <taxon>Bacteria</taxon>
        <taxon>Bacillati</taxon>
        <taxon>Actinomycetota</taxon>
        <taxon>Actinomycetes</taxon>
        <taxon>Kitasatosporales</taxon>
        <taxon>Streptomycetaceae</taxon>
        <taxon>Streptomyces</taxon>
    </lineage>
</organism>
<dbReference type="NCBIfam" id="TIGR00369">
    <property type="entry name" value="unchar_dom_1"/>
    <property type="match status" value="1"/>
</dbReference>
<proteinExistence type="inferred from homology"/>
<evidence type="ECO:0000256" key="1">
    <source>
        <dbReference type="ARBA" id="ARBA00008324"/>
    </source>
</evidence>
<sequence>MLGISVTKVDPGAVQFTMPVKNFFTNHLGFLAGGILSTVIDSALGCAILSAIPDDKDIVTLDLSVDFLRPVSEASGLITVDAEVVHLGRSRGLAACRAVDSAGKLCAVGKSSCMVRDKPKAPANGHAPAAGVSR</sequence>
<dbReference type="PANTHER" id="PTHR21660">
    <property type="entry name" value="THIOESTERASE SUPERFAMILY MEMBER-RELATED"/>
    <property type="match status" value="1"/>
</dbReference>
<feature type="domain" description="Thioesterase" evidence="3">
    <location>
        <begin position="29"/>
        <end position="107"/>
    </location>
</feature>
<dbReference type="EMBL" id="LT615255">
    <property type="protein sequence ID" value="SCO70330.1"/>
    <property type="molecule type" value="Genomic_DNA"/>
</dbReference>
<gene>
    <name evidence="4" type="primary">orf20</name>
</gene>
<name>A0A1M4NDF0_STRAA</name>
<dbReference type="SUPFAM" id="SSF54637">
    <property type="entry name" value="Thioesterase/thiol ester dehydrase-isomerase"/>
    <property type="match status" value="1"/>
</dbReference>
<dbReference type="Pfam" id="PF03061">
    <property type="entry name" value="4HBT"/>
    <property type="match status" value="1"/>
</dbReference>
<evidence type="ECO:0000313" key="4">
    <source>
        <dbReference type="EMBL" id="SCO70330.1"/>
    </source>
</evidence>